<feature type="region of interest" description="Disordered" evidence="2">
    <location>
        <begin position="352"/>
        <end position="402"/>
    </location>
</feature>
<feature type="domain" description="Cell envelope-related transcriptional attenuator" evidence="4">
    <location>
        <begin position="103"/>
        <end position="267"/>
    </location>
</feature>
<evidence type="ECO:0000256" key="3">
    <source>
        <dbReference type="SAM" id="Phobius"/>
    </source>
</evidence>
<dbReference type="Gene3D" id="3.40.630.190">
    <property type="entry name" value="LCP protein"/>
    <property type="match status" value="1"/>
</dbReference>
<evidence type="ECO:0000259" key="4">
    <source>
        <dbReference type="Pfam" id="PF03816"/>
    </source>
</evidence>
<feature type="transmembrane region" description="Helical" evidence="3">
    <location>
        <begin position="20"/>
        <end position="40"/>
    </location>
</feature>
<feature type="compositionally biased region" description="Low complexity" evidence="2">
    <location>
        <begin position="377"/>
        <end position="396"/>
    </location>
</feature>
<dbReference type="InterPro" id="IPR004474">
    <property type="entry name" value="LytR_CpsA_psr"/>
</dbReference>
<accession>A0A1H6WXE5</accession>
<gene>
    <name evidence="5" type="ORF">SAMN05421637_1145</name>
</gene>
<sequence length="402" mass="43045">MSEPEAPRPRHARAGLARRIGWYALLAASALLGYVLVYGGTVVDQLDSTLAANAEDVDTLVGDRPERPTDQEAGEALNILVMGSDTREGDNQAVGGGAVSGMRNDTTMIVHVAADRSRVEAVSIPRDLQVEIPECTYKDGSTIAATSGDFNIAFSNGGLRGDAAEAAACTIRTVEQLTGIYIDHYAVVDFDGFISMVDALGGVPMCIAEPIVSEKAHLELEAGPQVFDGETALAYARLRTAEEGDVSGSDLQRITRQQQLLEQIAATVFSKNLLTQTDEVTQFLRAVAESLTMDEQMASTTYLVGLLYSLRGLGLDDIVFHTPPWQYTADSLNVELLPEAEEMWDDIRNDRPISVTAEGDASSAWDDGKKDDEESTSEPSSSAKSSGSPSASTTADLLDECR</sequence>
<dbReference type="RefSeq" id="WP_052406151.1">
    <property type="nucleotide sequence ID" value="NZ_BBLU01000022.1"/>
</dbReference>
<dbReference type="STRING" id="1043493.SAMN05421637_1145"/>
<evidence type="ECO:0000256" key="2">
    <source>
        <dbReference type="SAM" id="MobiDB-lite"/>
    </source>
</evidence>
<proteinExistence type="inferred from homology"/>
<dbReference type="PANTHER" id="PTHR33392:SF6">
    <property type="entry name" value="POLYISOPRENYL-TEICHOIC ACID--PEPTIDOGLYCAN TEICHOIC ACID TRANSFERASE TAGU"/>
    <property type="match status" value="1"/>
</dbReference>
<keyword evidence="3" id="KW-1133">Transmembrane helix</keyword>
<keyword evidence="3" id="KW-0812">Transmembrane</keyword>
<reference evidence="6" key="1">
    <citation type="submission" date="2016-10" db="EMBL/GenBank/DDBJ databases">
        <authorList>
            <person name="Varghese N."/>
        </authorList>
    </citation>
    <scope>NUCLEOTIDE SEQUENCE [LARGE SCALE GENOMIC DNA]</scope>
    <source>
        <strain evidence="6">DSM 24868</strain>
    </source>
</reference>
<dbReference type="EMBL" id="FNZI01000002">
    <property type="protein sequence ID" value="SEJ20536.1"/>
    <property type="molecule type" value="Genomic_DNA"/>
</dbReference>
<dbReference type="Pfam" id="PF03816">
    <property type="entry name" value="LytR_cpsA_psr"/>
    <property type="match status" value="1"/>
</dbReference>
<evidence type="ECO:0000313" key="6">
    <source>
        <dbReference type="Proteomes" id="UP000183315"/>
    </source>
</evidence>
<comment type="similarity">
    <text evidence="1">Belongs to the LytR/CpsA/Psr (LCP) family.</text>
</comment>
<dbReference type="eggNOG" id="COG1316">
    <property type="taxonomic scope" value="Bacteria"/>
</dbReference>
<keyword evidence="6" id="KW-1185">Reference proteome</keyword>
<evidence type="ECO:0000313" key="5">
    <source>
        <dbReference type="EMBL" id="SEJ20536.1"/>
    </source>
</evidence>
<dbReference type="InterPro" id="IPR050922">
    <property type="entry name" value="LytR/CpsA/Psr_CW_biosynth"/>
</dbReference>
<dbReference type="NCBIfam" id="TIGR00350">
    <property type="entry name" value="lytR_cpsA_psr"/>
    <property type="match status" value="1"/>
</dbReference>
<organism evidence="5 6">
    <name type="scientific">Demequina mangrovi</name>
    <dbReference type="NCBI Taxonomy" id="1043493"/>
    <lineage>
        <taxon>Bacteria</taxon>
        <taxon>Bacillati</taxon>
        <taxon>Actinomycetota</taxon>
        <taxon>Actinomycetes</taxon>
        <taxon>Micrococcales</taxon>
        <taxon>Demequinaceae</taxon>
        <taxon>Demequina</taxon>
    </lineage>
</organism>
<protein>
    <submittedName>
        <fullName evidence="5">Transcriptional attenuator, LytR family</fullName>
    </submittedName>
</protein>
<dbReference type="PANTHER" id="PTHR33392">
    <property type="entry name" value="POLYISOPRENYL-TEICHOIC ACID--PEPTIDOGLYCAN TEICHOIC ACID TRANSFERASE TAGU"/>
    <property type="match status" value="1"/>
</dbReference>
<dbReference type="Proteomes" id="UP000183315">
    <property type="component" value="Unassembled WGS sequence"/>
</dbReference>
<dbReference type="OrthoDB" id="9782542at2"/>
<dbReference type="AlphaFoldDB" id="A0A1H6WXE5"/>
<evidence type="ECO:0000256" key="1">
    <source>
        <dbReference type="ARBA" id="ARBA00006068"/>
    </source>
</evidence>
<name>A0A1H6WXE5_9MICO</name>
<keyword evidence="3" id="KW-0472">Membrane</keyword>